<name>A0ABY2SME1_9HYPH</name>
<comment type="caution">
    <text evidence="1">The sequence shown here is derived from an EMBL/GenBank/DDBJ whole genome shotgun (WGS) entry which is preliminary data.</text>
</comment>
<protein>
    <submittedName>
        <fullName evidence="1">Uncharacterized protein</fullName>
    </submittedName>
</protein>
<keyword evidence="2" id="KW-1185">Reference proteome</keyword>
<sequence length="64" mass="7003">MRNYYATPADAIKPIAAALEAAQYLFNDEYGKDLAHDLIAWAQETAVRSTNTRNKSGEADNGKA</sequence>
<dbReference type="Proteomes" id="UP000305202">
    <property type="component" value="Unassembled WGS sequence"/>
</dbReference>
<evidence type="ECO:0000313" key="1">
    <source>
        <dbReference type="EMBL" id="TKI06808.1"/>
    </source>
</evidence>
<gene>
    <name evidence="1" type="ORF">FCN80_09420</name>
</gene>
<proteinExistence type="predicted"/>
<reference evidence="1 2" key="1">
    <citation type="submission" date="2019-04" db="EMBL/GenBank/DDBJ databases">
        <authorList>
            <person name="Li M."/>
            <person name="Gao C."/>
        </authorList>
    </citation>
    <scope>NUCLEOTIDE SEQUENCE [LARGE SCALE GENOMIC DNA]</scope>
    <source>
        <strain evidence="1 2">BGMRC 2031</strain>
    </source>
</reference>
<accession>A0ABY2SME1</accession>
<organism evidence="1 2">
    <name type="scientific">Martelella alba</name>
    <dbReference type="NCBI Taxonomy" id="2590451"/>
    <lineage>
        <taxon>Bacteria</taxon>
        <taxon>Pseudomonadati</taxon>
        <taxon>Pseudomonadota</taxon>
        <taxon>Alphaproteobacteria</taxon>
        <taxon>Hyphomicrobiales</taxon>
        <taxon>Aurantimonadaceae</taxon>
        <taxon>Martelella</taxon>
    </lineage>
</organism>
<dbReference type="EMBL" id="SZPQ01000010">
    <property type="protein sequence ID" value="TKI06808.1"/>
    <property type="molecule type" value="Genomic_DNA"/>
</dbReference>
<evidence type="ECO:0000313" key="2">
    <source>
        <dbReference type="Proteomes" id="UP000305202"/>
    </source>
</evidence>